<feature type="region of interest" description="Disordered" evidence="1">
    <location>
        <begin position="1"/>
        <end position="28"/>
    </location>
</feature>
<sequence length="406" mass="43378">MTRISPVEPSLPGEAPTPMPPEKAQQQHFEQALLAPRVNVPTPLRPTLSALGSSFQQAHHAFAQLLRGPEPQATPAPPADEQHRQHAAEAFNVEDRAQRPPVRAMETLKPAVDVAEGCEPAAVHAKTHDHAQPLTAAQLPARHPAIDTLNTVADAAEPAEPARDVMPEGVSLPFAAQQPAQIPPFHTAAVAAEPAKHVKPEGDTQPLTAAPLTLPEALKTIVSIAAGDAHPVDSHGAAAPVAPANDSRAQDDAPQDEPTRDLPLVDDPPDAFAALMTPGDKLLARLQPTPAAPVLTRDVQQLLNALQPHIQCAVTPTGSASVVQVHLPQLGHVEVQLVTIHGQLQVDIQASPGSLLQLQLARHELLERLQRVSPEQPVHLSFSNAQDGDQRSRQRRSVYDEWEPQP</sequence>
<dbReference type="InterPro" id="IPR013354">
    <property type="entry name" value="T3SS_YscP_C"/>
</dbReference>
<name>A0AAX2HCE9_9PSED</name>
<accession>A0AAX2HCE9</accession>
<reference evidence="2 3" key="1">
    <citation type="submission" date="2017-08" db="EMBL/GenBank/DDBJ databases">
        <authorList>
            <person name="Chaillou S."/>
        </authorList>
    </citation>
    <scope>NUCLEOTIDE SEQUENCE [LARGE SCALE GENOMIC DNA]</scope>
    <source>
        <strain evidence="2 3">MFPA15A1205</strain>
    </source>
</reference>
<evidence type="ECO:0000313" key="3">
    <source>
        <dbReference type="Proteomes" id="UP000219564"/>
    </source>
</evidence>
<gene>
    <name evidence="2" type="ORF">PLUA15_50150</name>
</gene>
<dbReference type="EMBL" id="OBKZ01000045">
    <property type="protein sequence ID" value="SOB54277.1"/>
    <property type="molecule type" value="Genomic_DNA"/>
</dbReference>
<dbReference type="RefSeq" id="WP_179765325.1">
    <property type="nucleotide sequence ID" value="NZ_OBKZ01000045.1"/>
</dbReference>
<dbReference type="CDD" id="cd17467">
    <property type="entry name" value="T3SS_YscP_C"/>
    <property type="match status" value="1"/>
</dbReference>
<feature type="region of interest" description="Disordered" evidence="1">
    <location>
        <begin position="376"/>
        <end position="406"/>
    </location>
</feature>
<organism evidence="2 3">
    <name type="scientific">Pseudomonas lundensis</name>
    <dbReference type="NCBI Taxonomy" id="86185"/>
    <lineage>
        <taxon>Bacteria</taxon>
        <taxon>Pseudomonadati</taxon>
        <taxon>Pseudomonadota</taxon>
        <taxon>Gammaproteobacteria</taxon>
        <taxon>Pseudomonadales</taxon>
        <taxon>Pseudomonadaceae</taxon>
        <taxon>Pseudomonas</taxon>
    </lineage>
</organism>
<evidence type="ECO:0000313" key="2">
    <source>
        <dbReference type="EMBL" id="SOB54277.1"/>
    </source>
</evidence>
<comment type="caution">
    <text evidence="2">The sequence shown here is derived from an EMBL/GenBank/DDBJ whole genome shotgun (WGS) entry which is preliminary data.</text>
</comment>
<dbReference type="AlphaFoldDB" id="A0AAX2HCE9"/>
<proteinExistence type="predicted"/>
<dbReference type="Proteomes" id="UP000219564">
    <property type="component" value="Unassembled WGS sequence"/>
</dbReference>
<dbReference type="NCBIfam" id="TIGR02514">
    <property type="entry name" value="type_III_yscP"/>
    <property type="match status" value="1"/>
</dbReference>
<evidence type="ECO:0000256" key="1">
    <source>
        <dbReference type="SAM" id="MobiDB-lite"/>
    </source>
</evidence>
<protein>
    <submittedName>
        <fullName evidence="2">Translocation protein in type III secretion</fullName>
    </submittedName>
</protein>
<feature type="region of interest" description="Disordered" evidence="1">
    <location>
        <begin position="232"/>
        <end position="264"/>
    </location>
</feature>